<protein>
    <submittedName>
        <fullName evidence="1">Uncharacterized protein</fullName>
    </submittedName>
</protein>
<evidence type="ECO:0000313" key="1">
    <source>
        <dbReference type="EMBL" id="CAE0387891.1"/>
    </source>
</evidence>
<organism evidence="1">
    <name type="scientific">Euplotes crassus</name>
    <dbReference type="NCBI Taxonomy" id="5936"/>
    <lineage>
        <taxon>Eukaryota</taxon>
        <taxon>Sar</taxon>
        <taxon>Alveolata</taxon>
        <taxon>Ciliophora</taxon>
        <taxon>Intramacronucleata</taxon>
        <taxon>Spirotrichea</taxon>
        <taxon>Hypotrichia</taxon>
        <taxon>Euplotida</taxon>
        <taxon>Euplotidae</taxon>
        <taxon>Moneuplotes</taxon>
    </lineage>
</organism>
<dbReference type="EMBL" id="HBIK01027442">
    <property type="protein sequence ID" value="CAE0387891.1"/>
    <property type="molecule type" value="Transcribed_RNA"/>
</dbReference>
<sequence>MNLPIIKETKISKDKEPLKRWNRTDDKHLWKIIRTVAESQNESLEEVLELIITNDQSPYWKMILPTLRNQVESFSESQTLSQVDKKGMKFFTKRVIKLNNMREVSRREHKLIRKLLRANKKNNKIEWEQILFHFPGKRIQELMNYTLENFPKYFQNCLSNDAQDDQ</sequence>
<dbReference type="AlphaFoldDB" id="A0A7S3NZU2"/>
<reference evidence="1" key="1">
    <citation type="submission" date="2021-01" db="EMBL/GenBank/DDBJ databases">
        <authorList>
            <person name="Corre E."/>
            <person name="Pelletier E."/>
            <person name="Niang G."/>
            <person name="Scheremetjew M."/>
            <person name="Finn R."/>
            <person name="Kale V."/>
            <person name="Holt S."/>
            <person name="Cochrane G."/>
            <person name="Meng A."/>
            <person name="Brown T."/>
            <person name="Cohen L."/>
        </authorList>
    </citation>
    <scope>NUCLEOTIDE SEQUENCE</scope>
    <source>
        <strain evidence="1">CT5</strain>
    </source>
</reference>
<name>A0A7S3NZU2_EUPCR</name>
<proteinExistence type="predicted"/>
<gene>
    <name evidence="1" type="ORF">ECRA1380_LOCUS12863</name>
</gene>
<accession>A0A7S3NZU2</accession>